<feature type="transmembrane region" description="Helical" evidence="8">
    <location>
        <begin position="78"/>
        <end position="99"/>
    </location>
</feature>
<feature type="transmembrane region" description="Helical" evidence="8">
    <location>
        <begin position="37"/>
        <end position="58"/>
    </location>
</feature>
<dbReference type="KEGG" id="amt:Amet_1283"/>
<feature type="transmembrane region" description="Helical" evidence="8">
    <location>
        <begin position="142"/>
        <end position="161"/>
    </location>
</feature>
<evidence type="ECO:0000313" key="10">
    <source>
        <dbReference type="Proteomes" id="UP000001572"/>
    </source>
</evidence>
<sequence length="365" mass="41323">MTKQVQISPIQLTILLMGFLFGTTVFIVSGFHAEQNAWIAFLLSWSGGILLFACYVLLSKKFPQKTLVEINKILLGNFLGSALSILYIWYFIHLGALILRNFGEYVVIAHMTETPLWFPIFLLLIISLYATKSGLEVTSRTAELVVPLIFLFQLILTLSLITEVDLSLLRPILQEGFPPVLRAAFSTLTFPFGETVVFLMIIPYLNKPTQLKKTYLSAFLIVGLILFITLIRDITILGPRGIERKIFAPHLVAKHVAFVDFDAVIGIMFFISSWTKLSVCYLGTTIGISQLTNSNNHRLFVYPVGIILMGLSIWIYDSASEMLSWAIDIWPLYSVPFQILFPLLLLLISFFKKDRTQNKESTYSD</sequence>
<evidence type="ECO:0000256" key="4">
    <source>
        <dbReference type="ARBA" id="ARBA00022544"/>
    </source>
</evidence>
<feature type="transmembrane region" description="Helical" evidence="8">
    <location>
        <begin position="329"/>
        <end position="351"/>
    </location>
</feature>
<feature type="transmembrane region" description="Helical" evidence="8">
    <location>
        <begin position="12"/>
        <end position="31"/>
    </location>
</feature>
<organism evidence="9 10">
    <name type="scientific">Alkaliphilus metalliredigens (strain QYMF)</name>
    <dbReference type="NCBI Taxonomy" id="293826"/>
    <lineage>
        <taxon>Bacteria</taxon>
        <taxon>Bacillati</taxon>
        <taxon>Bacillota</taxon>
        <taxon>Clostridia</taxon>
        <taxon>Peptostreptococcales</taxon>
        <taxon>Natronincolaceae</taxon>
        <taxon>Alkaliphilus</taxon>
    </lineage>
</organism>
<dbReference type="PANTHER" id="PTHR34975">
    <property type="entry name" value="SPORE GERMINATION PROTEIN A2"/>
    <property type="match status" value="1"/>
</dbReference>
<keyword evidence="3" id="KW-0813">Transport</keyword>
<dbReference type="RefSeq" id="WP_012062529.1">
    <property type="nucleotide sequence ID" value="NC_009633.1"/>
</dbReference>
<name>A6TMS0_ALKMQ</name>
<dbReference type="EMBL" id="CP000724">
    <property type="protein sequence ID" value="ABR47488.1"/>
    <property type="molecule type" value="Genomic_DNA"/>
</dbReference>
<keyword evidence="6 8" id="KW-1133">Transmembrane helix</keyword>
<dbReference type="HOGENOM" id="CLU_047547_1_2_9"/>
<feature type="transmembrane region" description="Helical" evidence="8">
    <location>
        <begin position="105"/>
        <end position="130"/>
    </location>
</feature>
<keyword evidence="7 8" id="KW-0472">Membrane</keyword>
<comment type="similarity">
    <text evidence="2">Belongs to the amino acid-polyamine-organocation (APC) superfamily. Spore germination protein (SGP) (TC 2.A.3.9) family.</text>
</comment>
<feature type="transmembrane region" description="Helical" evidence="8">
    <location>
        <begin position="214"/>
        <end position="231"/>
    </location>
</feature>
<evidence type="ECO:0000256" key="6">
    <source>
        <dbReference type="ARBA" id="ARBA00022989"/>
    </source>
</evidence>
<evidence type="ECO:0000256" key="7">
    <source>
        <dbReference type="ARBA" id="ARBA00023136"/>
    </source>
</evidence>
<dbReference type="eggNOG" id="COG0531">
    <property type="taxonomic scope" value="Bacteria"/>
</dbReference>
<dbReference type="PANTHER" id="PTHR34975:SF2">
    <property type="entry name" value="SPORE GERMINATION PROTEIN A2"/>
    <property type="match status" value="1"/>
</dbReference>
<feature type="transmembrane region" description="Helical" evidence="8">
    <location>
        <begin position="299"/>
        <end position="317"/>
    </location>
</feature>
<accession>A6TMS0</accession>
<dbReference type="GO" id="GO:0009847">
    <property type="term" value="P:spore germination"/>
    <property type="evidence" value="ECO:0007669"/>
    <property type="project" value="InterPro"/>
</dbReference>
<evidence type="ECO:0000256" key="8">
    <source>
        <dbReference type="SAM" id="Phobius"/>
    </source>
</evidence>
<dbReference type="NCBIfam" id="TIGR00912">
    <property type="entry name" value="2A0309"/>
    <property type="match status" value="1"/>
</dbReference>
<evidence type="ECO:0000256" key="3">
    <source>
        <dbReference type="ARBA" id="ARBA00022448"/>
    </source>
</evidence>
<dbReference type="STRING" id="293826.Amet_1283"/>
<keyword evidence="10" id="KW-1185">Reference proteome</keyword>
<evidence type="ECO:0000256" key="5">
    <source>
        <dbReference type="ARBA" id="ARBA00022692"/>
    </source>
</evidence>
<gene>
    <name evidence="9" type="ordered locus">Amet_1283</name>
</gene>
<keyword evidence="5 8" id="KW-0812">Transmembrane</keyword>
<dbReference type="Pfam" id="PF03845">
    <property type="entry name" value="Spore_permease"/>
    <property type="match status" value="1"/>
</dbReference>
<protein>
    <submittedName>
        <fullName evidence="9">Spore germination protein</fullName>
    </submittedName>
</protein>
<dbReference type="InterPro" id="IPR004761">
    <property type="entry name" value="Spore_GerAB"/>
</dbReference>
<reference evidence="10" key="1">
    <citation type="journal article" date="2016" name="Genome Announc.">
        <title>Complete genome sequence of Alkaliphilus metalliredigens strain QYMF, an alkaliphilic and metal-reducing bacterium isolated from borax-contaminated leachate ponds.</title>
        <authorList>
            <person name="Hwang C."/>
            <person name="Copeland A."/>
            <person name="Lucas S."/>
            <person name="Lapidus A."/>
            <person name="Barry K."/>
            <person name="Detter J.C."/>
            <person name="Glavina Del Rio T."/>
            <person name="Hammon N."/>
            <person name="Israni S."/>
            <person name="Dalin E."/>
            <person name="Tice H."/>
            <person name="Pitluck S."/>
            <person name="Chertkov O."/>
            <person name="Brettin T."/>
            <person name="Bruce D."/>
            <person name="Han C."/>
            <person name="Schmutz J."/>
            <person name="Larimer F."/>
            <person name="Land M.L."/>
            <person name="Hauser L."/>
            <person name="Kyrpides N."/>
            <person name="Mikhailova N."/>
            <person name="Ye Q."/>
            <person name="Zhou J."/>
            <person name="Richardson P."/>
            <person name="Fields M.W."/>
        </authorList>
    </citation>
    <scope>NUCLEOTIDE SEQUENCE [LARGE SCALE GENOMIC DNA]</scope>
    <source>
        <strain evidence="10">QYMF</strain>
    </source>
</reference>
<feature type="transmembrane region" description="Helical" evidence="8">
    <location>
        <begin position="263"/>
        <end position="287"/>
    </location>
</feature>
<feature type="transmembrane region" description="Helical" evidence="8">
    <location>
        <begin position="181"/>
        <end position="202"/>
    </location>
</feature>
<keyword evidence="4" id="KW-0309">Germination</keyword>
<proteinExistence type="inferred from homology"/>
<dbReference type="Proteomes" id="UP000001572">
    <property type="component" value="Chromosome"/>
</dbReference>
<evidence type="ECO:0000256" key="1">
    <source>
        <dbReference type="ARBA" id="ARBA00004141"/>
    </source>
</evidence>
<evidence type="ECO:0000313" key="9">
    <source>
        <dbReference type="EMBL" id="ABR47488.1"/>
    </source>
</evidence>
<comment type="subcellular location">
    <subcellularLocation>
        <location evidence="1">Membrane</location>
        <topology evidence="1">Multi-pass membrane protein</topology>
    </subcellularLocation>
</comment>
<dbReference type="GO" id="GO:0016020">
    <property type="term" value="C:membrane"/>
    <property type="evidence" value="ECO:0007669"/>
    <property type="project" value="UniProtKB-SubCell"/>
</dbReference>
<dbReference type="OrthoDB" id="1675410at2"/>
<evidence type="ECO:0000256" key="2">
    <source>
        <dbReference type="ARBA" id="ARBA00007998"/>
    </source>
</evidence>
<dbReference type="AlphaFoldDB" id="A6TMS0"/>